<sequence>MTSSKDLYNSPVEVGARIVLLLAGLARQLDLDELIFFDYASIYSGDFQGDASLHPVLLNRLAELVRRREIFPSAIKLFTAKGLITSQVDEKGVRYSITSAGSVFAAKLSTEYHVDFRRRVSWVEANVDFLAAQRRTIYKIDRVV</sequence>
<dbReference type="AlphaFoldDB" id="A0A1V2JWQ6"/>
<dbReference type="RefSeq" id="WP_076954944.1">
    <property type="nucleotide sequence ID" value="NZ_MNPW01000021.1"/>
</dbReference>
<dbReference type="Proteomes" id="UP000189295">
    <property type="component" value="Unassembled WGS sequence"/>
</dbReference>
<organism evidence="1 2">
    <name type="scientific">Pseudomonas cedrina subsp. cedrina</name>
    <dbReference type="NCBI Taxonomy" id="76762"/>
    <lineage>
        <taxon>Bacteria</taxon>
        <taxon>Pseudomonadati</taxon>
        <taxon>Pseudomonadota</taxon>
        <taxon>Gammaproteobacteria</taxon>
        <taxon>Pseudomonadales</taxon>
        <taxon>Pseudomonadaceae</taxon>
        <taxon>Pseudomonas</taxon>
    </lineage>
</organism>
<protein>
    <recommendedName>
        <fullName evidence="3">Threonine transporter</fullName>
    </recommendedName>
</protein>
<dbReference type="InterPro" id="IPR046904">
    <property type="entry name" value="ABC-3C_MC2"/>
</dbReference>
<dbReference type="EMBL" id="MNPW01000021">
    <property type="protein sequence ID" value="ONH49829.1"/>
    <property type="molecule type" value="Genomic_DNA"/>
</dbReference>
<evidence type="ECO:0008006" key="3">
    <source>
        <dbReference type="Google" id="ProtNLM"/>
    </source>
</evidence>
<gene>
    <name evidence="1" type="ORF">BLL36_27935</name>
</gene>
<dbReference type="OrthoDB" id="8662245at2"/>
<evidence type="ECO:0000313" key="1">
    <source>
        <dbReference type="EMBL" id="ONH49829.1"/>
    </source>
</evidence>
<dbReference type="Pfam" id="PF20288">
    <property type="entry name" value="MC2"/>
    <property type="match status" value="1"/>
</dbReference>
<name>A0A1V2JWQ6_PSECE</name>
<proteinExistence type="predicted"/>
<reference evidence="1 2" key="1">
    <citation type="submission" date="2016-10" db="EMBL/GenBank/DDBJ databases">
        <title>Pseudomonas lactis sp. nov. and Pseudomonas paralactis sp. nov., isolated from bovine raw milk.</title>
        <authorList>
            <person name="Von Neubeck M."/>
            <person name="Huptas C."/>
            <person name="Glueck C."/>
            <person name="Krewinkel M."/>
            <person name="Stoeckel M."/>
            <person name="Stressler T."/>
            <person name="Fischer L."/>
            <person name="Hinrichs J."/>
            <person name="Scherer S."/>
            <person name="Wenning M."/>
        </authorList>
    </citation>
    <scope>NUCLEOTIDE SEQUENCE [LARGE SCALE GENOMIC DNA]</scope>
    <source>
        <strain evidence="1 2">DSM 17516</strain>
    </source>
</reference>
<evidence type="ECO:0000313" key="2">
    <source>
        <dbReference type="Proteomes" id="UP000189295"/>
    </source>
</evidence>
<comment type="caution">
    <text evidence="1">The sequence shown here is derived from an EMBL/GenBank/DDBJ whole genome shotgun (WGS) entry which is preliminary data.</text>
</comment>
<accession>A0A1V2JWQ6</accession>